<proteinExistence type="predicted"/>
<dbReference type="WBParaSite" id="PS1159_v2.g15832.t1">
    <property type="protein sequence ID" value="PS1159_v2.g15832.t1"/>
    <property type="gene ID" value="PS1159_v2.g15832"/>
</dbReference>
<evidence type="ECO:0000313" key="1">
    <source>
        <dbReference type="Proteomes" id="UP000887580"/>
    </source>
</evidence>
<name>A0AC35FBI3_9BILA</name>
<organism evidence="1 2">
    <name type="scientific">Panagrolaimus sp. PS1159</name>
    <dbReference type="NCBI Taxonomy" id="55785"/>
    <lineage>
        <taxon>Eukaryota</taxon>
        <taxon>Metazoa</taxon>
        <taxon>Ecdysozoa</taxon>
        <taxon>Nematoda</taxon>
        <taxon>Chromadorea</taxon>
        <taxon>Rhabditida</taxon>
        <taxon>Tylenchina</taxon>
        <taxon>Panagrolaimomorpha</taxon>
        <taxon>Panagrolaimoidea</taxon>
        <taxon>Panagrolaimidae</taxon>
        <taxon>Panagrolaimus</taxon>
    </lineage>
</organism>
<dbReference type="Proteomes" id="UP000887580">
    <property type="component" value="Unplaced"/>
</dbReference>
<evidence type="ECO:0000313" key="2">
    <source>
        <dbReference type="WBParaSite" id="PS1159_v2.g15832.t1"/>
    </source>
</evidence>
<sequence>MNEQQQQQESRIKWEKLKSQEEIESTKNIICCWPQQKLKMSTQQFKGKGSSKANNNNNKIEFKNPKEERHSSEKKRFNNYASKTLPLYNIREQPLLKSRTKIIDKK</sequence>
<accession>A0AC35FBI3</accession>
<reference evidence="2" key="1">
    <citation type="submission" date="2022-11" db="UniProtKB">
        <authorList>
            <consortium name="WormBaseParasite"/>
        </authorList>
    </citation>
    <scope>IDENTIFICATION</scope>
</reference>
<protein>
    <submittedName>
        <fullName evidence="2">Uncharacterized protein</fullName>
    </submittedName>
</protein>